<accession>A0ABX7QS60</accession>
<keyword evidence="3" id="KW-1185">Reference proteome</keyword>
<dbReference type="Proteomes" id="UP000662770">
    <property type="component" value="Chromosome"/>
</dbReference>
<feature type="chain" id="PRO_5046248165" evidence="1">
    <location>
        <begin position="35"/>
        <end position="66"/>
    </location>
</feature>
<protein>
    <submittedName>
        <fullName evidence="2">Uncharacterized protein</fullName>
    </submittedName>
</protein>
<dbReference type="RefSeq" id="WP_207355443.1">
    <property type="nucleotide sequence ID" value="NZ_CP071503.1"/>
</dbReference>
<feature type="signal peptide" evidence="1">
    <location>
        <begin position="1"/>
        <end position="34"/>
    </location>
</feature>
<evidence type="ECO:0000313" key="3">
    <source>
        <dbReference type="Proteomes" id="UP000662770"/>
    </source>
</evidence>
<reference evidence="2 3" key="1">
    <citation type="submission" date="2021-03" db="EMBL/GenBank/DDBJ databases">
        <title>Novel species identification of genus Shewanella.</title>
        <authorList>
            <person name="Liu G."/>
            <person name="Zhang Q."/>
        </authorList>
    </citation>
    <scope>NUCLEOTIDE SEQUENCE [LARGE SCALE GENOMIC DNA]</scope>
    <source>
        <strain evidence="2 3">FJAT-51800</strain>
    </source>
</reference>
<evidence type="ECO:0000313" key="2">
    <source>
        <dbReference type="EMBL" id="QSX34239.1"/>
    </source>
</evidence>
<organism evidence="2 3">
    <name type="scientific">Shewanella avicenniae</name>
    <dbReference type="NCBI Taxonomy" id="2814294"/>
    <lineage>
        <taxon>Bacteria</taxon>
        <taxon>Pseudomonadati</taxon>
        <taxon>Pseudomonadota</taxon>
        <taxon>Gammaproteobacteria</taxon>
        <taxon>Alteromonadales</taxon>
        <taxon>Shewanellaceae</taxon>
        <taxon>Shewanella</taxon>
    </lineage>
</organism>
<sequence>MKKLTMKWKRIVGLAMLPTVIAVPLLSASGSNFANNKGDDVVKPDLCEPYPECVIYQRPESDTHTM</sequence>
<evidence type="ECO:0000256" key="1">
    <source>
        <dbReference type="SAM" id="SignalP"/>
    </source>
</evidence>
<name>A0ABX7QS60_9GAMM</name>
<dbReference type="EMBL" id="CP071503">
    <property type="protein sequence ID" value="QSX34239.1"/>
    <property type="molecule type" value="Genomic_DNA"/>
</dbReference>
<proteinExistence type="predicted"/>
<keyword evidence="1" id="KW-0732">Signal</keyword>
<gene>
    <name evidence="2" type="ORF">JYB87_03030</name>
</gene>